<keyword evidence="7" id="KW-0496">Mitochondrion</keyword>
<dbReference type="EMBL" id="JANBTW010000008">
    <property type="protein sequence ID" value="KAJ2679987.1"/>
    <property type="molecule type" value="Genomic_DNA"/>
</dbReference>
<evidence type="ECO:0000256" key="3">
    <source>
        <dbReference type="ARBA" id="ARBA00017689"/>
    </source>
</evidence>
<evidence type="ECO:0000256" key="5">
    <source>
        <dbReference type="ARBA" id="ARBA00022792"/>
    </source>
</evidence>
<sequence length="129" mass="14164">MDDNGDANEPQRTFWDFVKAHRMQSFTDFVRNTPCAREGFLYGIGIGTVAGILRFYKKGSIASANMWAVSGFAVGAVVIKKLCGFQQAQYHAKMQTLLVKQLNPNEAQVKGFEKSAGTQAVPTSNSEPK</sequence>
<comment type="caution">
    <text evidence="10">The sequence shown here is derived from an EMBL/GenBank/DDBJ whole genome shotgun (WGS) entry which is preliminary data.</text>
</comment>
<keyword evidence="8 9" id="KW-0472">Membrane</keyword>
<evidence type="ECO:0000313" key="10">
    <source>
        <dbReference type="EMBL" id="KAJ2679987.1"/>
    </source>
</evidence>
<feature type="transmembrane region" description="Helical" evidence="9">
    <location>
        <begin position="39"/>
        <end position="56"/>
    </location>
</feature>
<dbReference type="InterPro" id="IPR022533">
    <property type="entry name" value="Cox20"/>
</dbReference>
<evidence type="ECO:0000256" key="6">
    <source>
        <dbReference type="ARBA" id="ARBA00022989"/>
    </source>
</evidence>
<dbReference type="PANTHER" id="PTHR31586:SF1">
    <property type="entry name" value="CYTOCHROME C OXIDASE ASSEMBLY PROTEIN COX20, MITOCHONDRIAL"/>
    <property type="match status" value="1"/>
</dbReference>
<evidence type="ECO:0000256" key="1">
    <source>
        <dbReference type="ARBA" id="ARBA00004273"/>
    </source>
</evidence>
<dbReference type="GO" id="GO:0005743">
    <property type="term" value="C:mitochondrial inner membrane"/>
    <property type="evidence" value="ECO:0007669"/>
    <property type="project" value="UniProtKB-SubCell"/>
</dbReference>
<dbReference type="OrthoDB" id="14603at2759"/>
<dbReference type="AlphaFoldDB" id="A0A9W8GBM1"/>
<organism evidence="10 11">
    <name type="scientific">Coemansia spiralis</name>
    <dbReference type="NCBI Taxonomy" id="417178"/>
    <lineage>
        <taxon>Eukaryota</taxon>
        <taxon>Fungi</taxon>
        <taxon>Fungi incertae sedis</taxon>
        <taxon>Zoopagomycota</taxon>
        <taxon>Kickxellomycotina</taxon>
        <taxon>Kickxellomycetes</taxon>
        <taxon>Kickxellales</taxon>
        <taxon>Kickxellaceae</taxon>
        <taxon>Coemansia</taxon>
    </lineage>
</organism>
<name>A0A9W8GBM1_9FUNG</name>
<keyword evidence="5" id="KW-0999">Mitochondrion inner membrane</keyword>
<evidence type="ECO:0000256" key="7">
    <source>
        <dbReference type="ARBA" id="ARBA00023128"/>
    </source>
</evidence>
<dbReference type="Proteomes" id="UP001151518">
    <property type="component" value="Unassembled WGS sequence"/>
</dbReference>
<evidence type="ECO:0000256" key="9">
    <source>
        <dbReference type="SAM" id="Phobius"/>
    </source>
</evidence>
<reference evidence="10" key="1">
    <citation type="submission" date="2022-07" db="EMBL/GenBank/DDBJ databases">
        <title>Phylogenomic reconstructions and comparative analyses of Kickxellomycotina fungi.</title>
        <authorList>
            <person name="Reynolds N.K."/>
            <person name="Stajich J.E."/>
            <person name="Barry K."/>
            <person name="Grigoriev I.V."/>
            <person name="Crous P."/>
            <person name="Smith M.E."/>
        </authorList>
    </citation>
    <scope>NUCLEOTIDE SEQUENCE</scope>
    <source>
        <strain evidence="10">NRRL 3115</strain>
    </source>
</reference>
<dbReference type="Pfam" id="PF12597">
    <property type="entry name" value="Cox20"/>
    <property type="match status" value="1"/>
</dbReference>
<comment type="subcellular location">
    <subcellularLocation>
        <location evidence="1">Mitochondrion inner membrane</location>
    </subcellularLocation>
</comment>
<evidence type="ECO:0000256" key="4">
    <source>
        <dbReference type="ARBA" id="ARBA00022692"/>
    </source>
</evidence>
<keyword evidence="6 9" id="KW-1133">Transmembrane helix</keyword>
<protein>
    <recommendedName>
        <fullName evidence="3">Cytochrome c oxidase assembly protein COX20, mitochondrial</fullName>
    </recommendedName>
</protein>
<keyword evidence="4 9" id="KW-0812">Transmembrane</keyword>
<evidence type="ECO:0000256" key="8">
    <source>
        <dbReference type="ARBA" id="ARBA00023136"/>
    </source>
</evidence>
<dbReference type="GO" id="GO:0033617">
    <property type="term" value="P:mitochondrial respiratory chain complex IV assembly"/>
    <property type="evidence" value="ECO:0007669"/>
    <property type="project" value="InterPro"/>
</dbReference>
<evidence type="ECO:0000313" key="11">
    <source>
        <dbReference type="Proteomes" id="UP001151518"/>
    </source>
</evidence>
<accession>A0A9W8GBM1</accession>
<dbReference type="PANTHER" id="PTHR31586">
    <property type="entry name" value="CYTOCHROME C OXIDASE PROTEIN 20"/>
    <property type="match status" value="1"/>
</dbReference>
<gene>
    <name evidence="10" type="ORF">GGI25_001176</name>
</gene>
<evidence type="ECO:0000256" key="2">
    <source>
        <dbReference type="ARBA" id="ARBA00009575"/>
    </source>
</evidence>
<comment type="similarity">
    <text evidence="2">Belongs to the COX20 family.</text>
</comment>
<proteinExistence type="inferred from homology"/>